<evidence type="ECO:0000313" key="2">
    <source>
        <dbReference type="Proteomes" id="UP000183832"/>
    </source>
</evidence>
<dbReference type="Proteomes" id="UP000183832">
    <property type="component" value="Unassembled WGS sequence"/>
</dbReference>
<name>A0A1J1IPR3_9DIPT</name>
<evidence type="ECO:0000313" key="1">
    <source>
        <dbReference type="EMBL" id="CRL02227.1"/>
    </source>
</evidence>
<organism evidence="1 2">
    <name type="scientific">Clunio marinus</name>
    <dbReference type="NCBI Taxonomy" id="568069"/>
    <lineage>
        <taxon>Eukaryota</taxon>
        <taxon>Metazoa</taxon>
        <taxon>Ecdysozoa</taxon>
        <taxon>Arthropoda</taxon>
        <taxon>Hexapoda</taxon>
        <taxon>Insecta</taxon>
        <taxon>Pterygota</taxon>
        <taxon>Neoptera</taxon>
        <taxon>Endopterygota</taxon>
        <taxon>Diptera</taxon>
        <taxon>Nematocera</taxon>
        <taxon>Chironomoidea</taxon>
        <taxon>Chironomidae</taxon>
        <taxon>Clunio</taxon>
    </lineage>
</organism>
<dbReference type="AlphaFoldDB" id="A0A1J1IPR3"/>
<sequence length="79" mass="9533">MTSEFKNIKKLPVDKVILEENIPALSDKWIKKRSFSKYIPIKLKKGRVDESFDFDDEWISETEKFNRDLEWILGLNYHK</sequence>
<gene>
    <name evidence="1" type="ORF">CLUMA_CG015720</name>
</gene>
<keyword evidence="2" id="KW-1185">Reference proteome</keyword>
<protein>
    <submittedName>
        <fullName evidence="1">CLUMA_CG015720, isoform A</fullName>
    </submittedName>
</protein>
<accession>A0A1J1IPR3</accession>
<dbReference type="EMBL" id="CVRI01000057">
    <property type="protein sequence ID" value="CRL02227.1"/>
    <property type="molecule type" value="Genomic_DNA"/>
</dbReference>
<reference evidence="1 2" key="1">
    <citation type="submission" date="2015-04" db="EMBL/GenBank/DDBJ databases">
        <authorList>
            <person name="Syromyatnikov M.Y."/>
            <person name="Popov V.N."/>
        </authorList>
    </citation>
    <scope>NUCLEOTIDE SEQUENCE [LARGE SCALE GENOMIC DNA]</scope>
</reference>
<proteinExistence type="predicted"/>
<dbReference type="OrthoDB" id="5577209at2759"/>